<organism evidence="2 3">
    <name type="scientific">Pragia fontium</name>
    <dbReference type="NCBI Taxonomy" id="82985"/>
    <lineage>
        <taxon>Bacteria</taxon>
        <taxon>Pseudomonadati</taxon>
        <taxon>Pseudomonadota</taxon>
        <taxon>Gammaproteobacteria</taxon>
        <taxon>Enterobacterales</taxon>
        <taxon>Budviciaceae</taxon>
        <taxon>Pragia</taxon>
    </lineage>
</organism>
<dbReference type="PANTHER" id="PTHR46211:SF1">
    <property type="entry name" value="GLYCEROPHOSPHODIESTER PHOSPHODIESTERASE, CYTOPLASMIC"/>
    <property type="match status" value="1"/>
</dbReference>
<name>A0ABQ5LK54_9GAMM</name>
<keyword evidence="3" id="KW-1185">Reference proteome</keyword>
<dbReference type="PROSITE" id="PS51704">
    <property type="entry name" value="GP_PDE"/>
    <property type="match status" value="1"/>
</dbReference>
<dbReference type="EMBL" id="BRLJ01000007">
    <property type="protein sequence ID" value="GKX63995.1"/>
    <property type="molecule type" value="Genomic_DNA"/>
</dbReference>
<accession>A0ABQ5LK54</accession>
<protein>
    <submittedName>
        <fullName evidence="2">Glycerophosphoryl diester phosphodiesterase</fullName>
    </submittedName>
</protein>
<dbReference type="InterPro" id="IPR017946">
    <property type="entry name" value="PLC-like_Pdiesterase_TIM-brl"/>
</dbReference>
<comment type="caution">
    <text evidence="2">The sequence shown here is derived from an EMBL/GenBank/DDBJ whole genome shotgun (WGS) entry which is preliminary data.</text>
</comment>
<evidence type="ECO:0000313" key="2">
    <source>
        <dbReference type="EMBL" id="GKX63995.1"/>
    </source>
</evidence>
<evidence type="ECO:0000259" key="1">
    <source>
        <dbReference type="PROSITE" id="PS51704"/>
    </source>
</evidence>
<dbReference type="Pfam" id="PF03009">
    <property type="entry name" value="GDPD"/>
    <property type="match status" value="1"/>
</dbReference>
<dbReference type="SUPFAM" id="SSF51695">
    <property type="entry name" value="PLC-like phosphodiesterases"/>
    <property type="match status" value="1"/>
</dbReference>
<reference evidence="2" key="1">
    <citation type="submission" date="2022-06" db="EMBL/GenBank/DDBJ databases">
        <title>Draft genome sequences of Pragia fontium str. JCM24417.</title>
        <authorList>
            <person name="Wakabayashi Y."/>
            <person name="Kojima K."/>
        </authorList>
    </citation>
    <scope>NUCLEOTIDE SEQUENCE</scope>
    <source>
        <strain evidence="2">JCM 24417</strain>
    </source>
</reference>
<gene>
    <name evidence="2" type="primary">glpQ</name>
    <name evidence="2" type="ORF">SOASR032_25640</name>
</gene>
<proteinExistence type="predicted"/>
<dbReference type="PANTHER" id="PTHR46211">
    <property type="entry name" value="GLYCEROPHOSPHORYL DIESTER PHOSPHODIESTERASE"/>
    <property type="match status" value="1"/>
</dbReference>
<dbReference type="Proteomes" id="UP001059610">
    <property type="component" value="Unassembled WGS sequence"/>
</dbReference>
<dbReference type="Gene3D" id="3.20.20.190">
    <property type="entry name" value="Phosphatidylinositol (PI) phosphodiesterase"/>
    <property type="match status" value="1"/>
</dbReference>
<feature type="domain" description="GP-PDE" evidence="1">
    <location>
        <begin position="2"/>
        <end position="243"/>
    </location>
</feature>
<dbReference type="RefSeq" id="WP_114986953.1">
    <property type="nucleotide sequence ID" value="NZ_BRLJ01000007.1"/>
</dbReference>
<sequence length="252" mass="28690">MKTLYAHRGMSSLAPENTLSAFKLCVDHQVHWFECDIDILHDGTIVVSHDSTLDRCTDRSGSLFELKRQALDSIDAGSWFSDEFIGERIPTLDQLIDLMNQYRLNANIEIKSCDSNADAARDLLSGLDKALERLDSQVEYIISSFNPMLLAEFKKIRPQARVACLFETHTLNDDWHVIMQWVGAEFIHPQNQGLTREQVQMFKAHGYKVNVWTVNAKDRANQLFNWGVDGIFTDVAQRFPKGRRMVGKGGAK</sequence>
<evidence type="ECO:0000313" key="3">
    <source>
        <dbReference type="Proteomes" id="UP001059610"/>
    </source>
</evidence>
<dbReference type="InterPro" id="IPR030395">
    <property type="entry name" value="GP_PDE_dom"/>
</dbReference>